<dbReference type="Gene3D" id="1.25.40.20">
    <property type="entry name" value="Ankyrin repeat-containing domain"/>
    <property type="match status" value="1"/>
</dbReference>
<keyword evidence="5" id="KW-1185">Reference proteome</keyword>
<evidence type="ECO:0000256" key="1">
    <source>
        <dbReference type="ARBA" id="ARBA00022737"/>
    </source>
</evidence>
<reference evidence="4" key="1">
    <citation type="submission" date="2021-01" db="UniProtKB">
        <authorList>
            <consortium name="EnsemblMetazoa"/>
        </authorList>
    </citation>
    <scope>IDENTIFICATION</scope>
</reference>
<evidence type="ECO:0000313" key="4">
    <source>
        <dbReference type="EnsemblMetazoa" id="CLYHEMP015062.1"/>
    </source>
</evidence>
<feature type="repeat" description="ANK" evidence="3">
    <location>
        <begin position="95"/>
        <end position="127"/>
    </location>
</feature>
<dbReference type="GeneID" id="136800442"/>
<evidence type="ECO:0000256" key="3">
    <source>
        <dbReference type="PROSITE-ProRule" id="PRU00023"/>
    </source>
</evidence>
<dbReference type="PANTHER" id="PTHR24134:SF9">
    <property type="entry name" value="ANKYRIN REPEAT AND SOCS BOX PROTEIN 8"/>
    <property type="match status" value="1"/>
</dbReference>
<dbReference type="RefSeq" id="XP_066913201.1">
    <property type="nucleotide sequence ID" value="XM_067057100.1"/>
</dbReference>
<proteinExistence type="predicted"/>
<dbReference type="SMART" id="SM00248">
    <property type="entry name" value="ANK"/>
    <property type="match status" value="2"/>
</dbReference>
<organism evidence="4 5">
    <name type="scientific">Clytia hemisphaerica</name>
    <dbReference type="NCBI Taxonomy" id="252671"/>
    <lineage>
        <taxon>Eukaryota</taxon>
        <taxon>Metazoa</taxon>
        <taxon>Cnidaria</taxon>
        <taxon>Hydrozoa</taxon>
        <taxon>Hydroidolina</taxon>
        <taxon>Leptothecata</taxon>
        <taxon>Obeliida</taxon>
        <taxon>Clytiidae</taxon>
        <taxon>Clytia</taxon>
    </lineage>
</organism>
<name>A0A7M5WYM5_9CNID</name>
<protein>
    <submittedName>
        <fullName evidence="4">Uncharacterized protein</fullName>
    </submittedName>
</protein>
<keyword evidence="2 3" id="KW-0040">ANK repeat</keyword>
<evidence type="ECO:0000313" key="5">
    <source>
        <dbReference type="Proteomes" id="UP000594262"/>
    </source>
</evidence>
<evidence type="ECO:0000256" key="2">
    <source>
        <dbReference type="ARBA" id="ARBA00023043"/>
    </source>
</evidence>
<dbReference type="OrthoDB" id="194358at2759"/>
<dbReference type="SUPFAM" id="SSF48403">
    <property type="entry name" value="Ankyrin repeat"/>
    <property type="match status" value="1"/>
</dbReference>
<dbReference type="PROSITE" id="PS50088">
    <property type="entry name" value="ANK_REPEAT"/>
    <property type="match status" value="2"/>
</dbReference>
<dbReference type="InterPro" id="IPR036770">
    <property type="entry name" value="Ankyrin_rpt-contain_sf"/>
</dbReference>
<accession>A0A7M5WYM5</accession>
<keyword evidence="1" id="KW-0677">Repeat</keyword>
<dbReference type="InterPro" id="IPR002110">
    <property type="entry name" value="Ankyrin_rpt"/>
</dbReference>
<dbReference type="PROSITE" id="PS50297">
    <property type="entry name" value="ANK_REP_REGION"/>
    <property type="match status" value="2"/>
</dbReference>
<dbReference type="Proteomes" id="UP000594262">
    <property type="component" value="Unplaced"/>
</dbReference>
<dbReference type="EnsemblMetazoa" id="CLYHEMT015062.1">
    <property type="protein sequence ID" value="CLYHEMP015062.1"/>
    <property type="gene ID" value="CLYHEMG015062"/>
</dbReference>
<sequence length="180" mass="20524">MVFNGERNVLKKYPSRNPNQCTFTYEDFDVHHCASVNDSWKLRKLFKFSKHKDVNLQDDDFGGRSALHIACQKGHIECCEILLENGADPTLRMYDGWTPAHCAAEIGNIEVLKLLIRYSGTVVAKDDAGATPRHIAKTYGHKDCATFLKAVEEHPSQKQEIIRDRIQNAARRTLLKIQKE</sequence>
<dbReference type="PANTHER" id="PTHR24134">
    <property type="entry name" value="ANKYRIN REPEAT-CONTAINING PROTEIN DDB_G0279043"/>
    <property type="match status" value="1"/>
</dbReference>
<feature type="repeat" description="ANK" evidence="3">
    <location>
        <begin position="62"/>
        <end position="94"/>
    </location>
</feature>
<dbReference type="Pfam" id="PF12796">
    <property type="entry name" value="Ank_2"/>
    <property type="match status" value="1"/>
</dbReference>
<dbReference type="AlphaFoldDB" id="A0A7M5WYM5"/>